<dbReference type="Pfam" id="PF24456">
    <property type="entry name" value="RHD_RETREG1-3"/>
    <property type="match status" value="1"/>
</dbReference>
<dbReference type="OrthoDB" id="10029527at2759"/>
<gene>
    <name evidence="12" type="primary">Retreg1</name>
    <name evidence="12" type="ORF">TROMEL_R11189</name>
</gene>
<comment type="caution">
    <text evidence="12">The sequence shown here is derived from an EMBL/GenBank/DDBJ whole genome shotgun (WGS) entry which is preliminary data.</text>
</comment>
<feature type="transmembrane region" description="Helical" evidence="10">
    <location>
        <begin position="84"/>
        <end position="101"/>
    </location>
</feature>
<evidence type="ECO:0000256" key="6">
    <source>
        <dbReference type="ARBA" id="ARBA00022989"/>
    </source>
</evidence>
<organism evidence="12 13">
    <name type="scientific">Trogon melanurus</name>
    <name type="common">Black-tailed trogon</name>
    <dbReference type="NCBI Taxonomy" id="56311"/>
    <lineage>
        <taxon>Eukaryota</taxon>
        <taxon>Metazoa</taxon>
        <taxon>Chordata</taxon>
        <taxon>Craniata</taxon>
        <taxon>Vertebrata</taxon>
        <taxon>Euteleostomi</taxon>
        <taxon>Archelosauria</taxon>
        <taxon>Archosauria</taxon>
        <taxon>Dinosauria</taxon>
        <taxon>Saurischia</taxon>
        <taxon>Theropoda</taxon>
        <taxon>Coelurosauria</taxon>
        <taxon>Aves</taxon>
        <taxon>Neognathae</taxon>
        <taxon>Neoaves</taxon>
        <taxon>Telluraves</taxon>
        <taxon>Coraciimorphae</taxon>
        <taxon>Trogoniformes</taxon>
        <taxon>Trogonidae</taxon>
        <taxon>Trogon</taxon>
    </lineage>
</organism>
<feature type="transmembrane region" description="Helical" evidence="10">
    <location>
        <begin position="61"/>
        <end position="78"/>
    </location>
</feature>
<feature type="domain" description="RETREG1-3/ARL6IP-like N-terminal reticulon-homology" evidence="11">
    <location>
        <begin position="51"/>
        <end position="230"/>
    </location>
</feature>
<feature type="region of interest" description="Disordered" evidence="9">
    <location>
        <begin position="1"/>
        <end position="27"/>
    </location>
</feature>
<sequence length="477" mass="52709">EGRGGRERPEALEERRAAAADAEPAEMSGGAGAAEAVALLGETGLTVGCGIAAVLSWERPLHSLGGFVCVNLLFWFIALTPWRFYHLTSLIILGLLIVQIIRDLIFARIKGKASYNLSCWVFLFVLFSWKVDSRQDYRPRVNQCLSETLMNLFVFLQEMSHFKEQNPGKFCLLVCSVCTFFTVLGSYIPGVVLSYVLLLCAFLCPFLKCNEFGQKVCSKIKAVLMKLDFGIVEYINRKKKERSETAKTKPTEDDSELDISALCPKVSPAVVAKELSVSDTDVSEVSWTDNGTFNLSEGYSPQTDTSDDFDRPSDHEEAFARDLSEFPSLENGAVTNDDDDSSIGMPIQQKRKKEQTYFKVDHASRQSKERPSTAGLSLPLTSDQTFNLMSGIAGDVIAAAVSAAIKDQLQSTQQAPSHVVPSLSEETDTEEADDFELLDQSELEQIEKELGLSQGQEAEPQEKKKSSGFLSNLLEKK</sequence>
<evidence type="ECO:0000256" key="10">
    <source>
        <dbReference type="SAM" id="Phobius"/>
    </source>
</evidence>
<feature type="non-terminal residue" evidence="12">
    <location>
        <position position="477"/>
    </location>
</feature>
<keyword evidence="6 10" id="KW-1133">Transmembrane helix</keyword>
<reference evidence="12 13" key="1">
    <citation type="submission" date="2019-09" db="EMBL/GenBank/DDBJ databases">
        <title>Bird 10,000 Genomes (B10K) Project - Family phase.</title>
        <authorList>
            <person name="Zhang G."/>
        </authorList>
    </citation>
    <scope>NUCLEOTIDE SEQUENCE [LARGE SCALE GENOMIC DNA]</scope>
    <source>
        <strain evidence="12">B10K-DU-007-40</strain>
        <tissue evidence="12">Mixed tissue sample</tissue>
    </source>
</reference>
<evidence type="ECO:0000256" key="2">
    <source>
        <dbReference type="ARBA" id="ARBA00006299"/>
    </source>
</evidence>
<feature type="compositionally biased region" description="Basic and acidic residues" evidence="9">
    <location>
        <begin position="1"/>
        <end position="18"/>
    </location>
</feature>
<keyword evidence="5" id="KW-0256">Endoplasmic reticulum</keyword>
<keyword evidence="3" id="KW-0597">Phosphoprotein</keyword>
<feature type="compositionally biased region" description="Basic and acidic residues" evidence="9">
    <location>
        <begin position="354"/>
        <end position="371"/>
    </location>
</feature>
<dbReference type="GO" id="GO:0061709">
    <property type="term" value="P:reticulophagy"/>
    <property type="evidence" value="ECO:0007669"/>
    <property type="project" value="InterPro"/>
</dbReference>
<evidence type="ECO:0000256" key="7">
    <source>
        <dbReference type="ARBA" id="ARBA00023006"/>
    </source>
</evidence>
<evidence type="ECO:0000313" key="12">
    <source>
        <dbReference type="EMBL" id="NXJ80544.1"/>
    </source>
</evidence>
<comment type="subcellular location">
    <subcellularLocation>
        <location evidence="1">Endoplasmic reticulum membrane</location>
        <topology evidence="1">Multi-pass membrane protein</topology>
    </subcellularLocation>
</comment>
<keyword evidence="8 10" id="KW-0472">Membrane</keyword>
<evidence type="ECO:0000256" key="4">
    <source>
        <dbReference type="ARBA" id="ARBA00022692"/>
    </source>
</evidence>
<evidence type="ECO:0000256" key="8">
    <source>
        <dbReference type="ARBA" id="ARBA00023136"/>
    </source>
</evidence>
<dbReference type="EMBL" id="VXAG01000613">
    <property type="protein sequence ID" value="NXJ80544.1"/>
    <property type="molecule type" value="Genomic_DNA"/>
</dbReference>
<protein>
    <submittedName>
        <fullName evidence="12">RETR1 regulator</fullName>
    </submittedName>
</protein>
<comment type="similarity">
    <text evidence="2">Belongs to the RETREG family.</text>
</comment>
<dbReference type="InterPro" id="IPR043384">
    <property type="entry name" value="RETREG1/3"/>
</dbReference>
<dbReference type="PANTHER" id="PTHR28659:SF3">
    <property type="entry name" value="RETICULOPHAGY REGULATOR 1"/>
    <property type="match status" value="1"/>
</dbReference>
<dbReference type="PANTHER" id="PTHR28659">
    <property type="entry name" value="RETICULON-LIKE PROTEIN"/>
    <property type="match status" value="1"/>
</dbReference>
<feature type="region of interest" description="Disordered" evidence="9">
    <location>
        <begin position="447"/>
        <end position="477"/>
    </location>
</feature>
<evidence type="ECO:0000256" key="9">
    <source>
        <dbReference type="SAM" id="MobiDB-lite"/>
    </source>
</evidence>
<feature type="non-terminal residue" evidence="12">
    <location>
        <position position="1"/>
    </location>
</feature>
<keyword evidence="4 10" id="KW-0812">Transmembrane</keyword>
<dbReference type="InterPro" id="IPR057282">
    <property type="entry name" value="RETREG1-3-like_RHD"/>
</dbReference>
<accession>A0A7L0EC67</accession>
<name>A0A7L0EC67_TROML</name>
<feature type="region of interest" description="Disordered" evidence="9">
    <location>
        <begin position="411"/>
        <end position="433"/>
    </location>
</feature>
<proteinExistence type="inferred from homology"/>
<feature type="region of interest" description="Disordered" evidence="9">
    <location>
        <begin position="328"/>
        <end position="380"/>
    </location>
</feature>
<dbReference type="GO" id="GO:0005789">
    <property type="term" value="C:endoplasmic reticulum membrane"/>
    <property type="evidence" value="ECO:0007669"/>
    <property type="project" value="UniProtKB-SubCell"/>
</dbReference>
<feature type="compositionally biased region" description="Polar residues" evidence="9">
    <location>
        <begin position="293"/>
        <end position="304"/>
    </location>
</feature>
<keyword evidence="7" id="KW-0072">Autophagy</keyword>
<evidence type="ECO:0000256" key="5">
    <source>
        <dbReference type="ARBA" id="ARBA00022824"/>
    </source>
</evidence>
<keyword evidence="13" id="KW-1185">Reference proteome</keyword>
<evidence type="ECO:0000256" key="1">
    <source>
        <dbReference type="ARBA" id="ARBA00004477"/>
    </source>
</evidence>
<dbReference type="AlphaFoldDB" id="A0A7L0EC67"/>
<evidence type="ECO:0000259" key="11">
    <source>
        <dbReference type="Pfam" id="PF24456"/>
    </source>
</evidence>
<evidence type="ECO:0000256" key="3">
    <source>
        <dbReference type="ARBA" id="ARBA00022553"/>
    </source>
</evidence>
<dbReference type="Proteomes" id="UP000550660">
    <property type="component" value="Unassembled WGS sequence"/>
</dbReference>
<dbReference type="GO" id="GO:0043524">
    <property type="term" value="P:negative regulation of neuron apoptotic process"/>
    <property type="evidence" value="ECO:0007669"/>
    <property type="project" value="TreeGrafter"/>
</dbReference>
<feature type="region of interest" description="Disordered" evidence="9">
    <location>
        <begin position="293"/>
        <end position="313"/>
    </location>
</feature>
<evidence type="ECO:0000313" key="13">
    <source>
        <dbReference type="Proteomes" id="UP000550660"/>
    </source>
</evidence>